<dbReference type="Proteomes" id="UP001269819">
    <property type="component" value="Unassembled WGS sequence"/>
</dbReference>
<dbReference type="RefSeq" id="WP_316974195.1">
    <property type="nucleotide sequence ID" value="NZ_JAWIIJ010000008.1"/>
</dbReference>
<dbReference type="PANTHER" id="PTHR30535:SF34">
    <property type="entry name" value="MOLYBDATE-BINDING PROTEIN MOLA"/>
    <property type="match status" value="1"/>
</dbReference>
<evidence type="ECO:0000259" key="1">
    <source>
        <dbReference type="PROSITE" id="PS50983"/>
    </source>
</evidence>
<organism evidence="2 3">
    <name type="scientific">Marinobacter xestospongiae</name>
    <dbReference type="NCBI Taxonomy" id="994319"/>
    <lineage>
        <taxon>Bacteria</taxon>
        <taxon>Pseudomonadati</taxon>
        <taxon>Pseudomonadota</taxon>
        <taxon>Gammaproteobacteria</taxon>
        <taxon>Pseudomonadales</taxon>
        <taxon>Marinobacteraceae</taxon>
        <taxon>Marinobacter</taxon>
    </lineage>
</organism>
<dbReference type="Gene3D" id="3.40.50.1980">
    <property type="entry name" value="Nitrogenase molybdenum iron protein domain"/>
    <property type="match status" value="2"/>
</dbReference>
<dbReference type="Pfam" id="PF01497">
    <property type="entry name" value="Peripla_BP_2"/>
    <property type="match status" value="1"/>
</dbReference>
<gene>
    <name evidence="2" type="ORF">RYS15_13485</name>
</gene>
<keyword evidence="3" id="KW-1185">Reference proteome</keyword>
<feature type="domain" description="Fe/B12 periplasmic-binding" evidence="1">
    <location>
        <begin position="16"/>
        <end position="306"/>
    </location>
</feature>
<proteinExistence type="predicted"/>
<sequence length="334" mass="35840">MDVLGNRISPVSRPRRILVLDAVDLYAVSALVPEPAEHIIGVAGLARLDLGKDATKLAQDMPVVGKLTPDTVSVEAILALQPDLVVASAYMLPPDGGVALLEHLRQSGIPVAWTSGHDVALPPAESLQRVMTFWGEVLGQQTRAEELVSIGLARLGAVRTRTRDVIRPRVFMEIMTTYNDCCWSAGRAFWGPLFDLVGGELLAISDGWGDKLSVEGLMALAPEVYVATGGSYASHTRPPIGPGLDRVTGQAGLQRAANRLALASSPAVKNGRVHGIWSGLASSPLFMPVLAECLGKWLHPHACEDLSPTRTLRALNRYLSYPLSAPLWLSLEDK</sequence>
<evidence type="ECO:0000313" key="3">
    <source>
        <dbReference type="Proteomes" id="UP001269819"/>
    </source>
</evidence>
<reference evidence="2 3" key="1">
    <citation type="submission" date="2023-10" db="EMBL/GenBank/DDBJ databases">
        <title>Characteristics and mechanism of a salt-tolerant marine origin heterotrophic nitrifying- aerobic denitrifying bacteria Marinobacter xestospongiae HN1.</title>
        <authorList>
            <person name="Qi R."/>
        </authorList>
    </citation>
    <scope>NUCLEOTIDE SEQUENCE [LARGE SCALE GENOMIC DNA]</scope>
    <source>
        <strain evidence="2 3">HN1</strain>
    </source>
</reference>
<dbReference type="SUPFAM" id="SSF53807">
    <property type="entry name" value="Helical backbone' metal receptor"/>
    <property type="match status" value="1"/>
</dbReference>
<evidence type="ECO:0000313" key="2">
    <source>
        <dbReference type="EMBL" id="MDV2079698.1"/>
    </source>
</evidence>
<dbReference type="PANTHER" id="PTHR30535">
    <property type="entry name" value="VITAMIN B12-BINDING PROTEIN"/>
    <property type="match status" value="1"/>
</dbReference>
<accession>A0ABU3VZI1</accession>
<protein>
    <submittedName>
        <fullName evidence="2">ABC transporter substrate-binding protein</fullName>
    </submittedName>
</protein>
<dbReference type="InterPro" id="IPR050902">
    <property type="entry name" value="ABC_Transporter_SBP"/>
</dbReference>
<dbReference type="PROSITE" id="PS50983">
    <property type="entry name" value="FE_B12_PBP"/>
    <property type="match status" value="1"/>
</dbReference>
<dbReference type="InterPro" id="IPR002491">
    <property type="entry name" value="ABC_transptr_periplasmic_BD"/>
</dbReference>
<comment type="caution">
    <text evidence="2">The sequence shown here is derived from an EMBL/GenBank/DDBJ whole genome shotgun (WGS) entry which is preliminary data.</text>
</comment>
<name>A0ABU3VZI1_9GAMM</name>
<dbReference type="EMBL" id="JAWIIJ010000008">
    <property type="protein sequence ID" value="MDV2079698.1"/>
    <property type="molecule type" value="Genomic_DNA"/>
</dbReference>